<evidence type="ECO:0000313" key="3">
    <source>
        <dbReference type="EMBL" id="CAE7032087.1"/>
    </source>
</evidence>
<gene>
    <name evidence="3" type="ORF">PTTW11_04921</name>
</gene>
<evidence type="ECO:0000256" key="2">
    <source>
        <dbReference type="SAM" id="Phobius"/>
    </source>
</evidence>
<keyword evidence="2" id="KW-0812">Transmembrane</keyword>
<feature type="compositionally biased region" description="Low complexity" evidence="1">
    <location>
        <begin position="95"/>
        <end position="109"/>
    </location>
</feature>
<feature type="compositionally biased region" description="Basic residues" evidence="1">
    <location>
        <begin position="110"/>
        <end position="122"/>
    </location>
</feature>
<keyword evidence="2" id="KW-1133">Transmembrane helix</keyword>
<feature type="transmembrane region" description="Helical" evidence="2">
    <location>
        <begin position="258"/>
        <end position="281"/>
    </location>
</feature>
<feature type="region of interest" description="Disordered" evidence="1">
    <location>
        <begin position="39"/>
        <end position="77"/>
    </location>
</feature>
<organism evidence="3 4">
    <name type="scientific">Pyrenophora teres f. teres</name>
    <dbReference type="NCBI Taxonomy" id="97479"/>
    <lineage>
        <taxon>Eukaryota</taxon>
        <taxon>Fungi</taxon>
        <taxon>Dikarya</taxon>
        <taxon>Ascomycota</taxon>
        <taxon>Pezizomycotina</taxon>
        <taxon>Dothideomycetes</taxon>
        <taxon>Pleosporomycetidae</taxon>
        <taxon>Pleosporales</taxon>
        <taxon>Pleosporineae</taxon>
        <taxon>Pleosporaceae</taxon>
        <taxon>Pyrenophora</taxon>
    </lineage>
</organism>
<evidence type="ECO:0000256" key="1">
    <source>
        <dbReference type="SAM" id="MobiDB-lite"/>
    </source>
</evidence>
<feature type="compositionally biased region" description="Polar residues" evidence="1">
    <location>
        <begin position="150"/>
        <end position="167"/>
    </location>
</feature>
<protein>
    <submittedName>
        <fullName evidence="3">KAR9 domain containing protein</fullName>
    </submittedName>
</protein>
<dbReference type="AlphaFoldDB" id="A0A6Z0BWN5"/>
<feature type="region of interest" description="Disordered" evidence="1">
    <location>
        <begin position="94"/>
        <end position="184"/>
    </location>
</feature>
<accession>A0A6Z0BWN5</accession>
<keyword evidence="2" id="KW-0472">Membrane</keyword>
<dbReference type="Proteomes" id="UP000472372">
    <property type="component" value="Chromosome 4"/>
</dbReference>
<evidence type="ECO:0000313" key="4">
    <source>
        <dbReference type="Proteomes" id="UP000472372"/>
    </source>
</evidence>
<sequence length="289" mass="31776">MIRDPHFWKRFSVAVHEDDLAKEELAKQDGKNAYVITSTLPFREPTPLGTPTAQTPTATSQPSQPQMSQATPLRPLSPIRPFSLLLSSHPITTITASPPEEASPSTPSSKQKKRRSKLHKSPSTKPLIRPEIAAPIPPPTRTISIKTEHATITTSSRPGTQRSNFTPSIAPAPFSSRPGTRRSNLAPSILAPQQQHPTSPPLSPARSFFRTGNFSALSLSLSGRPNSRFNFVTTISADVENSDTWLARQKKKERHRAWLCWAFWGVLALLVVGVVVTVVVLRAHGIIRF</sequence>
<name>A0A6Z0BWN5_9PLEO</name>
<dbReference type="EMBL" id="HG992980">
    <property type="protein sequence ID" value="CAE7032087.1"/>
    <property type="molecule type" value="Genomic_DNA"/>
</dbReference>
<proteinExistence type="predicted"/>
<reference evidence="3" key="1">
    <citation type="submission" date="2021-02" db="EMBL/GenBank/DDBJ databases">
        <authorList>
            <person name="Syme A R."/>
            <person name="Syme A R."/>
            <person name="Moolhuijzen P."/>
        </authorList>
    </citation>
    <scope>NUCLEOTIDE SEQUENCE</scope>
    <source>
        <strain evidence="3">W1-1</strain>
    </source>
</reference>
<feature type="compositionally biased region" description="Low complexity" evidence="1">
    <location>
        <begin position="45"/>
        <end position="72"/>
    </location>
</feature>